<keyword evidence="3" id="KW-1185">Reference proteome</keyword>
<sequence length="74" mass="8892">MQMKQEVETRRLDIKEQVENRRIDLQQQELLLKQRMDDEKIMNVDLTQLNGDQKIFYSMLQKQIIARRLGSGNT</sequence>
<name>A0A8T0SDS3_PANVG</name>
<dbReference type="InterPro" id="IPR029466">
    <property type="entry name" value="NAM-associated_C"/>
</dbReference>
<dbReference type="EMBL" id="CM029045">
    <property type="protein sequence ID" value="KAG2597442.1"/>
    <property type="molecule type" value="Genomic_DNA"/>
</dbReference>
<dbReference type="Pfam" id="PF14303">
    <property type="entry name" value="NAM-associated"/>
    <property type="match status" value="1"/>
</dbReference>
<feature type="domain" description="No apical meristem-associated C-terminal" evidence="1">
    <location>
        <begin position="4"/>
        <end position="64"/>
    </location>
</feature>
<proteinExistence type="predicted"/>
<protein>
    <recommendedName>
        <fullName evidence="1">No apical meristem-associated C-terminal domain-containing protein</fullName>
    </recommendedName>
</protein>
<evidence type="ECO:0000313" key="2">
    <source>
        <dbReference type="EMBL" id="KAG2597442.1"/>
    </source>
</evidence>
<dbReference type="AlphaFoldDB" id="A0A8T0SDS3"/>
<dbReference type="Proteomes" id="UP000823388">
    <property type="component" value="Chromosome 5K"/>
</dbReference>
<evidence type="ECO:0000259" key="1">
    <source>
        <dbReference type="Pfam" id="PF14303"/>
    </source>
</evidence>
<accession>A0A8T0SDS3</accession>
<organism evidence="2 3">
    <name type="scientific">Panicum virgatum</name>
    <name type="common">Blackwell switchgrass</name>
    <dbReference type="NCBI Taxonomy" id="38727"/>
    <lineage>
        <taxon>Eukaryota</taxon>
        <taxon>Viridiplantae</taxon>
        <taxon>Streptophyta</taxon>
        <taxon>Embryophyta</taxon>
        <taxon>Tracheophyta</taxon>
        <taxon>Spermatophyta</taxon>
        <taxon>Magnoliopsida</taxon>
        <taxon>Liliopsida</taxon>
        <taxon>Poales</taxon>
        <taxon>Poaceae</taxon>
        <taxon>PACMAD clade</taxon>
        <taxon>Panicoideae</taxon>
        <taxon>Panicodae</taxon>
        <taxon>Paniceae</taxon>
        <taxon>Panicinae</taxon>
        <taxon>Panicum</taxon>
        <taxon>Panicum sect. Hiantes</taxon>
    </lineage>
</organism>
<gene>
    <name evidence="2" type="ORF">PVAP13_5KG258200</name>
</gene>
<evidence type="ECO:0000313" key="3">
    <source>
        <dbReference type="Proteomes" id="UP000823388"/>
    </source>
</evidence>
<comment type="caution">
    <text evidence="2">The sequence shown here is derived from an EMBL/GenBank/DDBJ whole genome shotgun (WGS) entry which is preliminary data.</text>
</comment>
<reference evidence="2 3" key="1">
    <citation type="submission" date="2020-05" db="EMBL/GenBank/DDBJ databases">
        <title>WGS assembly of Panicum virgatum.</title>
        <authorList>
            <person name="Lovell J.T."/>
            <person name="Jenkins J."/>
            <person name="Shu S."/>
            <person name="Juenger T.E."/>
            <person name="Schmutz J."/>
        </authorList>
    </citation>
    <scope>NUCLEOTIDE SEQUENCE [LARGE SCALE GENOMIC DNA]</scope>
    <source>
        <strain evidence="3">cv. AP13</strain>
    </source>
</reference>